<feature type="signal peptide" evidence="1">
    <location>
        <begin position="1"/>
        <end position="19"/>
    </location>
</feature>
<feature type="chain" id="PRO_5045135491" description="Outer membrane protein beta-barrel domain-containing protein" evidence="1">
    <location>
        <begin position="20"/>
        <end position="176"/>
    </location>
</feature>
<proteinExistence type="predicted"/>
<comment type="caution">
    <text evidence="2">The sequence shown here is derived from an EMBL/GenBank/DDBJ whole genome shotgun (WGS) entry which is preliminary data.</text>
</comment>
<dbReference type="Proteomes" id="UP001236569">
    <property type="component" value="Unassembled WGS sequence"/>
</dbReference>
<evidence type="ECO:0008006" key="4">
    <source>
        <dbReference type="Google" id="ProtNLM"/>
    </source>
</evidence>
<evidence type="ECO:0000313" key="3">
    <source>
        <dbReference type="Proteomes" id="UP001236569"/>
    </source>
</evidence>
<protein>
    <recommendedName>
        <fullName evidence="4">Outer membrane protein beta-barrel domain-containing protein</fullName>
    </recommendedName>
</protein>
<gene>
    <name evidence="2" type="ORF">QM480_06425</name>
</gene>
<evidence type="ECO:0000256" key="1">
    <source>
        <dbReference type="SAM" id="SignalP"/>
    </source>
</evidence>
<dbReference type="EMBL" id="JASHID010000003">
    <property type="protein sequence ID" value="MDI9863951.1"/>
    <property type="molecule type" value="Genomic_DNA"/>
</dbReference>
<organism evidence="2 3">
    <name type="scientific">Flectobacillus longus</name>
    <dbReference type="NCBI Taxonomy" id="2984207"/>
    <lineage>
        <taxon>Bacteria</taxon>
        <taxon>Pseudomonadati</taxon>
        <taxon>Bacteroidota</taxon>
        <taxon>Cytophagia</taxon>
        <taxon>Cytophagales</taxon>
        <taxon>Flectobacillaceae</taxon>
        <taxon>Flectobacillus</taxon>
    </lineage>
</organism>
<dbReference type="RefSeq" id="WP_283369185.1">
    <property type="nucleotide sequence ID" value="NZ_JASHID010000003.1"/>
</dbReference>
<sequence length="176" mass="19131">MKKSVLFLLFMVATVGAFAQNKDWAIGGKIGEPSGLSLRNYLRNDKNAIEINFGIYGGIWGVKDSYKNGAFNGSGIAVSGLYLWHNAMGSSRFKNYYGFGGQIASRKYYVDDTFNGIAYKKEIPSTGLGGVGSAGLEYFSPDSPLSIFMEVGAYVELIPAVFYFHPQAGIGARLNF</sequence>
<keyword evidence="1" id="KW-0732">Signal</keyword>
<accession>A0ABT6YL98</accession>
<keyword evidence="3" id="KW-1185">Reference proteome</keyword>
<reference evidence="2 3" key="1">
    <citation type="submission" date="2023-05" db="EMBL/GenBank/DDBJ databases">
        <title>Novel species of genus Flectobacillus isolated from stream in China.</title>
        <authorList>
            <person name="Lu H."/>
        </authorList>
    </citation>
    <scope>NUCLEOTIDE SEQUENCE [LARGE SCALE GENOMIC DNA]</scope>
    <source>
        <strain evidence="2 3">DC10W</strain>
    </source>
</reference>
<name>A0ABT6YL98_9BACT</name>
<evidence type="ECO:0000313" key="2">
    <source>
        <dbReference type="EMBL" id="MDI9863951.1"/>
    </source>
</evidence>